<sequence>MLEEVMNFAPCSCVGNEIHQDVKVTAFRRITRSVRGKIVFPVSLDKNENEQAWKPVRKWFSERLMGIPKLNYDLSEWTFSGLGLRARLDRDLPQSLARWTDEVDGGIRSLEEWDESLDQRCNTSKGTSID</sequence>
<evidence type="ECO:0000313" key="1">
    <source>
        <dbReference type="EMBL" id="KAK3711025.1"/>
    </source>
</evidence>
<dbReference type="AlphaFoldDB" id="A0AAE0XUN8"/>
<protein>
    <submittedName>
        <fullName evidence="1">Uncharacterized protein</fullName>
    </submittedName>
</protein>
<name>A0AAE0XUN8_9GAST</name>
<evidence type="ECO:0000313" key="2">
    <source>
        <dbReference type="Proteomes" id="UP001283361"/>
    </source>
</evidence>
<organism evidence="1 2">
    <name type="scientific">Elysia crispata</name>
    <name type="common">lettuce slug</name>
    <dbReference type="NCBI Taxonomy" id="231223"/>
    <lineage>
        <taxon>Eukaryota</taxon>
        <taxon>Metazoa</taxon>
        <taxon>Spiralia</taxon>
        <taxon>Lophotrochozoa</taxon>
        <taxon>Mollusca</taxon>
        <taxon>Gastropoda</taxon>
        <taxon>Heterobranchia</taxon>
        <taxon>Euthyneura</taxon>
        <taxon>Panpulmonata</taxon>
        <taxon>Sacoglossa</taxon>
        <taxon>Placobranchoidea</taxon>
        <taxon>Plakobranchidae</taxon>
        <taxon>Elysia</taxon>
    </lineage>
</organism>
<proteinExistence type="predicted"/>
<accession>A0AAE0XUN8</accession>
<dbReference type="Proteomes" id="UP001283361">
    <property type="component" value="Unassembled WGS sequence"/>
</dbReference>
<dbReference type="EMBL" id="JAWDGP010007625">
    <property type="protein sequence ID" value="KAK3711025.1"/>
    <property type="molecule type" value="Genomic_DNA"/>
</dbReference>
<gene>
    <name evidence="1" type="ORF">RRG08_009614</name>
</gene>
<keyword evidence="2" id="KW-1185">Reference proteome</keyword>
<reference evidence="1" key="1">
    <citation type="journal article" date="2023" name="G3 (Bethesda)">
        <title>A reference genome for the long-term kleptoplast-retaining sea slug Elysia crispata morphotype clarki.</title>
        <authorList>
            <person name="Eastman K.E."/>
            <person name="Pendleton A.L."/>
            <person name="Shaikh M.A."/>
            <person name="Suttiyut T."/>
            <person name="Ogas R."/>
            <person name="Tomko P."/>
            <person name="Gavelis G."/>
            <person name="Widhalm J.R."/>
            <person name="Wisecaver J.H."/>
        </authorList>
    </citation>
    <scope>NUCLEOTIDE SEQUENCE</scope>
    <source>
        <strain evidence="1">ECLA1</strain>
    </source>
</reference>
<comment type="caution">
    <text evidence="1">The sequence shown here is derived from an EMBL/GenBank/DDBJ whole genome shotgun (WGS) entry which is preliminary data.</text>
</comment>